<feature type="region of interest" description="Disordered" evidence="2">
    <location>
        <begin position="959"/>
        <end position="999"/>
    </location>
</feature>
<feature type="region of interest" description="Disordered" evidence="2">
    <location>
        <begin position="1"/>
        <end position="92"/>
    </location>
</feature>
<dbReference type="InterPro" id="IPR035969">
    <property type="entry name" value="Rab-GAP_TBC_sf"/>
</dbReference>
<dbReference type="Proteomes" id="UP001306508">
    <property type="component" value="Unassembled WGS sequence"/>
</dbReference>
<reference evidence="5" key="1">
    <citation type="submission" date="2023-07" db="EMBL/GenBank/DDBJ databases">
        <title>A draft genome of Kazachstania heterogenica Y-27499.</title>
        <authorList>
            <person name="Donic C."/>
            <person name="Kralova J.S."/>
            <person name="Fidel L."/>
            <person name="Ben-Dor S."/>
            <person name="Jung S."/>
        </authorList>
    </citation>
    <scope>NUCLEOTIDE SEQUENCE [LARGE SCALE GENOMIC DNA]</scope>
    <source>
        <strain evidence="5">Y27499</strain>
    </source>
</reference>
<feature type="compositionally biased region" description="Polar residues" evidence="2">
    <location>
        <begin position="968"/>
        <end position="999"/>
    </location>
</feature>
<dbReference type="GO" id="GO:0005096">
    <property type="term" value="F:GTPase activator activity"/>
    <property type="evidence" value="ECO:0007669"/>
    <property type="project" value="TreeGrafter"/>
</dbReference>
<feature type="compositionally biased region" description="Low complexity" evidence="2">
    <location>
        <begin position="40"/>
        <end position="55"/>
    </location>
</feature>
<gene>
    <name evidence="4" type="ORF">RI543_003931</name>
</gene>
<protein>
    <recommendedName>
        <fullName evidence="3">Rab-GAP TBC domain-containing protein</fullName>
    </recommendedName>
</protein>
<feature type="compositionally biased region" description="Polar residues" evidence="2">
    <location>
        <begin position="271"/>
        <end position="293"/>
    </location>
</feature>
<dbReference type="GO" id="GO:0030427">
    <property type="term" value="C:site of polarized growth"/>
    <property type="evidence" value="ECO:0007669"/>
    <property type="project" value="UniProtKB-ARBA"/>
</dbReference>
<dbReference type="Gene3D" id="1.10.10.750">
    <property type="entry name" value="Ypt/Rab-GAP domain of gyp1p, domain 1"/>
    <property type="match status" value="1"/>
</dbReference>
<evidence type="ECO:0000256" key="2">
    <source>
        <dbReference type="SAM" id="MobiDB-lite"/>
    </source>
</evidence>
<feature type="compositionally biased region" description="Basic and acidic residues" evidence="2">
    <location>
        <begin position="256"/>
        <end position="265"/>
    </location>
</feature>
<feature type="domain" description="Rab-GAP TBC" evidence="3">
    <location>
        <begin position="514"/>
        <end position="693"/>
    </location>
</feature>
<feature type="compositionally biased region" description="Polar residues" evidence="2">
    <location>
        <begin position="321"/>
        <end position="332"/>
    </location>
</feature>
<dbReference type="PANTHER" id="PTHR47219">
    <property type="entry name" value="RAB GTPASE-ACTIVATING PROTEIN 1-LIKE"/>
    <property type="match status" value="1"/>
</dbReference>
<keyword evidence="1" id="KW-0175">Coiled coil</keyword>
<dbReference type="AlphaFoldDB" id="A0AAN7WLX1"/>
<feature type="compositionally biased region" description="Basic and acidic residues" evidence="2">
    <location>
        <begin position="56"/>
        <end position="66"/>
    </location>
</feature>
<dbReference type="PROSITE" id="PS50086">
    <property type="entry name" value="TBC_RABGAP"/>
    <property type="match status" value="1"/>
</dbReference>
<evidence type="ECO:0000313" key="4">
    <source>
        <dbReference type="EMBL" id="KAK5778272.1"/>
    </source>
</evidence>
<evidence type="ECO:0000256" key="1">
    <source>
        <dbReference type="SAM" id="Coils"/>
    </source>
</evidence>
<name>A0AAN7WLX1_9SACH</name>
<dbReference type="InterPro" id="IPR000195">
    <property type="entry name" value="Rab-GAP-TBC_dom"/>
</dbReference>
<evidence type="ECO:0000313" key="5">
    <source>
        <dbReference type="Proteomes" id="UP001306508"/>
    </source>
</evidence>
<dbReference type="SUPFAM" id="SSF47923">
    <property type="entry name" value="Ypt/Rab-GAP domain of gyp1p"/>
    <property type="match status" value="2"/>
</dbReference>
<dbReference type="Gene3D" id="1.10.472.80">
    <property type="entry name" value="Ypt/Rab-GAP domain of gyp1p, domain 3"/>
    <property type="match status" value="1"/>
</dbReference>
<keyword evidence="5" id="KW-1185">Reference proteome</keyword>
<dbReference type="Gene3D" id="1.10.8.270">
    <property type="entry name" value="putative rabgap domain of human tbc1 domain family member 14 like domains"/>
    <property type="match status" value="1"/>
</dbReference>
<feature type="region of interest" description="Disordered" evidence="2">
    <location>
        <begin position="180"/>
        <end position="363"/>
    </location>
</feature>
<dbReference type="InterPro" id="IPR050302">
    <property type="entry name" value="Rab_GAP_TBC_domain"/>
</dbReference>
<dbReference type="SMART" id="SM00164">
    <property type="entry name" value="TBC"/>
    <property type="match status" value="1"/>
</dbReference>
<feature type="compositionally biased region" description="Polar residues" evidence="2">
    <location>
        <begin position="71"/>
        <end position="92"/>
    </location>
</feature>
<comment type="caution">
    <text evidence="4">The sequence shown here is derived from an EMBL/GenBank/DDBJ whole genome shotgun (WGS) entry which is preliminary data.</text>
</comment>
<feature type="coiled-coil region" evidence="1">
    <location>
        <begin position="800"/>
        <end position="890"/>
    </location>
</feature>
<evidence type="ECO:0000259" key="3">
    <source>
        <dbReference type="PROSITE" id="PS50086"/>
    </source>
</evidence>
<organism evidence="4 5">
    <name type="scientific">Arxiozyma heterogenica</name>
    <dbReference type="NCBI Taxonomy" id="278026"/>
    <lineage>
        <taxon>Eukaryota</taxon>
        <taxon>Fungi</taxon>
        <taxon>Dikarya</taxon>
        <taxon>Ascomycota</taxon>
        <taxon>Saccharomycotina</taxon>
        <taxon>Saccharomycetes</taxon>
        <taxon>Saccharomycetales</taxon>
        <taxon>Saccharomycetaceae</taxon>
        <taxon>Arxiozyma</taxon>
    </lineage>
</organism>
<proteinExistence type="predicted"/>
<accession>A0AAN7WLX1</accession>
<feature type="compositionally biased region" description="Polar residues" evidence="2">
    <location>
        <begin position="229"/>
        <end position="245"/>
    </location>
</feature>
<feature type="compositionally biased region" description="Polar residues" evidence="2">
    <location>
        <begin position="184"/>
        <end position="208"/>
    </location>
</feature>
<sequence>MAKRKSKKSKNNKRTQNSTVVKAAKDPNDLDQTKESNIPLNNTSTNDSTDSLTNNLEEKNTIINEKDELDFNSSPLDNNNESDISKTNENNQLQENDTHISIESNVNLDINNDQTNGPLENSNSMINIKPQDKEPPFELLTQTIDSTNGVPREVSNNIENIEPLKDLSSDKNNDFLDINESKNIENIQTSPKTDQPSEKTQINYYTETKSNKKMSNESAETEMEIPSRSELNFKTSDVQSINSPLIETDDPTIPEDSNKIDENTHNDINPEPSNITSETESQPFITANNTQVETSSTSPPPLPRRNLFHETSDLADMEDISLTNNDYVSRTELSPRLPPRKPSFEEKIPPKNPVPPPLSEELKSPTFRKNMKMFNQEPMPHHKYGQLKQHLVSNISSMPLNSKEPSAADINLIVNRFRVSSFQIDEINPSVREGIEVGQNILKSSFDALMTHGEDLKEGLLNNTIPSDKLSAEEEREFREVTGTNWTFWTRVVNDFATVANKELEQLECEITKGIPRQIRGIIWQLIANSKSQEMEDIYETLLETESPHEAVIRRDINRTNFIPKERCEELFRVLKVYSVYDPDVGYTQGMAFITTPLLLNCNSEAESFGLLVSLMKYYNLREFYLPGMPGLMLMLYQFDRLLEENTPTLANHLVREGIRSSMYATQWFLTIFAYKFPLEFVLKIFDILFFEGIESLLKFAVNLIMKNEKSLMFLKFDQLLNFLKNKLFNVYLDQEHKSLNSSNEEGSEPDFENKPIEIQNISREPSIQACLNSIIDTNYNAHLFVKDAMENIAITPISLHRYRAEYDSLNQIEKRKETEYDSLKIKNFQLQRERKKLKHDYKVLNEEHFAIAKELIKYRLDNETLLDENNDLKDNLKAINEQIEEEINKSQVPNPDSKLPVDLKQDLERTIKRNSEVTALNKLLQSKITELENNIKELKSINKGFAALSPINQLNSDNIDLSKSEQSDNQSSAQPQLTSLPTYSNGTQSSSTPNVGNTFSHGWSGFKKVFKK</sequence>
<dbReference type="PANTHER" id="PTHR47219:SF9">
    <property type="entry name" value="GTPASE ACTIVATING PROTEIN AND CENTROSOME-ASSOCIATED, ISOFORM B"/>
    <property type="match status" value="1"/>
</dbReference>
<dbReference type="EMBL" id="JAWIZZ010000053">
    <property type="protein sequence ID" value="KAK5778272.1"/>
    <property type="molecule type" value="Genomic_DNA"/>
</dbReference>
<feature type="compositionally biased region" description="Basic residues" evidence="2">
    <location>
        <begin position="1"/>
        <end position="13"/>
    </location>
</feature>
<feature type="coiled-coil region" evidence="1">
    <location>
        <begin position="915"/>
        <end position="949"/>
    </location>
</feature>
<dbReference type="GO" id="GO:0031267">
    <property type="term" value="F:small GTPase binding"/>
    <property type="evidence" value="ECO:0007669"/>
    <property type="project" value="TreeGrafter"/>
</dbReference>
<feature type="compositionally biased region" description="Basic and acidic residues" evidence="2">
    <location>
        <begin position="23"/>
        <end position="34"/>
    </location>
</feature>
<dbReference type="Pfam" id="PF23436">
    <property type="entry name" value="RabGap-TBC_2"/>
    <property type="match status" value="1"/>
</dbReference>